<dbReference type="Pfam" id="PF08244">
    <property type="entry name" value="Glyco_hydro_32C"/>
    <property type="match status" value="1"/>
</dbReference>
<feature type="domain" description="Glycosyl hydrolase family 32 C-terminal" evidence="7">
    <location>
        <begin position="363"/>
        <end position="447"/>
    </location>
</feature>
<comment type="similarity">
    <text evidence="1 4">Belongs to the glycosyl hydrolase 32 family.</text>
</comment>
<dbReference type="SUPFAM" id="SSF75005">
    <property type="entry name" value="Arabinanase/levansucrase/invertase"/>
    <property type="match status" value="1"/>
</dbReference>
<dbReference type="InterPro" id="IPR013189">
    <property type="entry name" value="Glyco_hydro_32_C"/>
</dbReference>
<evidence type="ECO:0008006" key="10">
    <source>
        <dbReference type="Google" id="ProtNLM"/>
    </source>
</evidence>
<name>A0ABP0BQ41_9PEZI</name>
<evidence type="ECO:0000256" key="5">
    <source>
        <dbReference type="SAM" id="MobiDB-lite"/>
    </source>
</evidence>
<proteinExistence type="inferred from homology"/>
<dbReference type="SMART" id="SM00640">
    <property type="entry name" value="Glyco_32"/>
    <property type="match status" value="1"/>
</dbReference>
<accession>A0ABP0BQ41</accession>
<evidence type="ECO:0000259" key="7">
    <source>
        <dbReference type="Pfam" id="PF08244"/>
    </source>
</evidence>
<feature type="domain" description="Glycosyl hydrolase family 32 N-terminal" evidence="6">
    <location>
        <begin position="24"/>
        <end position="338"/>
    </location>
</feature>
<dbReference type="InterPro" id="IPR023296">
    <property type="entry name" value="Glyco_hydro_beta-prop_sf"/>
</dbReference>
<dbReference type="PANTHER" id="PTHR42800:SF3">
    <property type="entry name" value="GLYCOSYL HYDROLASE FAMILY 32 N-TERMINAL DOMAIN-CONTAINING PROTEIN"/>
    <property type="match status" value="1"/>
</dbReference>
<protein>
    <recommendedName>
        <fullName evidence="10">Glycoside hydrolase family 32 protein</fullName>
    </recommendedName>
</protein>
<evidence type="ECO:0000256" key="3">
    <source>
        <dbReference type="ARBA" id="ARBA00023295"/>
    </source>
</evidence>
<evidence type="ECO:0000256" key="1">
    <source>
        <dbReference type="ARBA" id="ARBA00009902"/>
    </source>
</evidence>
<dbReference type="CDD" id="cd18621">
    <property type="entry name" value="GH32_XdINV-like"/>
    <property type="match status" value="1"/>
</dbReference>
<dbReference type="SUPFAM" id="SSF49899">
    <property type="entry name" value="Concanavalin A-like lectins/glucanases"/>
    <property type="match status" value="1"/>
</dbReference>
<dbReference type="InterPro" id="IPR013320">
    <property type="entry name" value="ConA-like_dom_sf"/>
</dbReference>
<keyword evidence="2 4" id="KW-0378">Hydrolase</keyword>
<dbReference type="Proteomes" id="UP001642406">
    <property type="component" value="Unassembled WGS sequence"/>
</dbReference>
<dbReference type="InterPro" id="IPR013148">
    <property type="entry name" value="Glyco_hydro_32_N"/>
</dbReference>
<sequence length="454" mass="50283">MANSDSSPQWHPPPVFHLRPPRGNPKHCDWADITWGHYTSKDGIQWTHDGDGPVLQPSETYDQCGIFTGCLIPSELRPRDEPGHLTILYTSAANLPINWALPYTRNSEGLAMATSTDGGRTWTKSANNPILAGEPEGIVVTGWRDPFVAKWPALDQARGILADETLYGIISGGIKDSGPALFLYTVATDDVSHWEYLCPLVHMTEGSFKPTRWTGNYGINWECGNFLTLVEGDDERSFVLVGSEGGVQSVAENGANVYGSWLLWMSGELTQTNDGPKLVPKIFGLLDHGMFYAAASYEHPVTKQRIVWGWLKEDTLALNHREAKGFAGYQGLPRELYLLEISDVVGALNTPLHEIDSLIIEDNTNVEDGMPRDELSGPFTLFKQTNGWETLRIRIFGDGDTIEIFANDRFALSAVAYLNARYTGISGFIEGEGDFQSVVFESIRIWDDMASCMV</sequence>
<evidence type="ECO:0000256" key="4">
    <source>
        <dbReference type="RuleBase" id="RU362110"/>
    </source>
</evidence>
<gene>
    <name evidence="8" type="ORF">SBRCBS47491_004642</name>
</gene>
<feature type="region of interest" description="Disordered" evidence="5">
    <location>
        <begin position="1"/>
        <end position="21"/>
    </location>
</feature>
<evidence type="ECO:0000259" key="6">
    <source>
        <dbReference type="Pfam" id="PF00251"/>
    </source>
</evidence>
<evidence type="ECO:0000313" key="8">
    <source>
        <dbReference type="EMBL" id="CAK7221773.1"/>
    </source>
</evidence>
<reference evidence="8 9" key="1">
    <citation type="submission" date="2024-01" db="EMBL/GenBank/DDBJ databases">
        <authorList>
            <person name="Allen C."/>
            <person name="Tagirdzhanova G."/>
        </authorList>
    </citation>
    <scope>NUCLEOTIDE SEQUENCE [LARGE SCALE GENOMIC DNA]</scope>
</reference>
<dbReference type="Pfam" id="PF00251">
    <property type="entry name" value="Glyco_hydro_32N"/>
    <property type="match status" value="1"/>
</dbReference>
<dbReference type="Gene3D" id="2.115.10.20">
    <property type="entry name" value="Glycosyl hydrolase domain, family 43"/>
    <property type="match status" value="1"/>
</dbReference>
<comment type="caution">
    <text evidence="8">The sequence shown here is derived from an EMBL/GenBank/DDBJ whole genome shotgun (WGS) entry which is preliminary data.</text>
</comment>
<evidence type="ECO:0000313" key="9">
    <source>
        <dbReference type="Proteomes" id="UP001642406"/>
    </source>
</evidence>
<dbReference type="PANTHER" id="PTHR42800">
    <property type="entry name" value="EXOINULINASE INUD (AFU_ORTHOLOGUE AFUA_5G00480)"/>
    <property type="match status" value="1"/>
</dbReference>
<dbReference type="Gene3D" id="2.60.120.560">
    <property type="entry name" value="Exo-inulinase, domain 1"/>
    <property type="match status" value="1"/>
</dbReference>
<organism evidence="8 9">
    <name type="scientific">Sporothrix bragantina</name>
    <dbReference type="NCBI Taxonomy" id="671064"/>
    <lineage>
        <taxon>Eukaryota</taxon>
        <taxon>Fungi</taxon>
        <taxon>Dikarya</taxon>
        <taxon>Ascomycota</taxon>
        <taxon>Pezizomycotina</taxon>
        <taxon>Sordariomycetes</taxon>
        <taxon>Sordariomycetidae</taxon>
        <taxon>Ophiostomatales</taxon>
        <taxon>Ophiostomataceae</taxon>
        <taxon>Sporothrix</taxon>
    </lineage>
</organism>
<keyword evidence="9" id="KW-1185">Reference proteome</keyword>
<dbReference type="EMBL" id="CAWUHC010000036">
    <property type="protein sequence ID" value="CAK7221773.1"/>
    <property type="molecule type" value="Genomic_DNA"/>
</dbReference>
<keyword evidence="3 4" id="KW-0326">Glycosidase</keyword>
<evidence type="ECO:0000256" key="2">
    <source>
        <dbReference type="ARBA" id="ARBA00022801"/>
    </source>
</evidence>
<dbReference type="InterPro" id="IPR001362">
    <property type="entry name" value="Glyco_hydro_32"/>
</dbReference>